<evidence type="ECO:0000256" key="1">
    <source>
        <dbReference type="ARBA" id="ARBA00004418"/>
    </source>
</evidence>
<feature type="domain" description="Pili assembly chaperone N-terminal" evidence="9">
    <location>
        <begin position="42"/>
        <end position="164"/>
    </location>
</feature>
<keyword evidence="4" id="KW-0732">Signal</keyword>
<gene>
    <name evidence="11" type="ORF">HA052_06600</name>
</gene>
<dbReference type="InterPro" id="IPR018046">
    <property type="entry name" value="Pili_assmbl_chaperone_CS"/>
</dbReference>
<evidence type="ECO:0000256" key="5">
    <source>
        <dbReference type="ARBA" id="ARBA00022764"/>
    </source>
</evidence>
<dbReference type="Proteomes" id="UP001515641">
    <property type="component" value="Unassembled WGS sequence"/>
</dbReference>
<dbReference type="InterPro" id="IPR016148">
    <property type="entry name" value="Pili_assmbl_chaperone_C"/>
</dbReference>
<evidence type="ECO:0000313" key="12">
    <source>
        <dbReference type="Proteomes" id="UP001515641"/>
    </source>
</evidence>
<protein>
    <submittedName>
        <fullName evidence="11">Molecular chaperone</fullName>
    </submittedName>
</protein>
<dbReference type="PROSITE" id="PS00635">
    <property type="entry name" value="PILI_CHAPERONE"/>
    <property type="match status" value="1"/>
</dbReference>
<evidence type="ECO:0000256" key="2">
    <source>
        <dbReference type="ARBA" id="ARBA00007399"/>
    </source>
</evidence>
<evidence type="ECO:0000256" key="3">
    <source>
        <dbReference type="ARBA" id="ARBA00022558"/>
    </source>
</evidence>
<evidence type="ECO:0000259" key="10">
    <source>
        <dbReference type="Pfam" id="PF02753"/>
    </source>
</evidence>
<dbReference type="Gene3D" id="2.60.40.10">
    <property type="entry name" value="Immunoglobulins"/>
    <property type="match status" value="2"/>
</dbReference>
<keyword evidence="3" id="KW-1029">Fimbrium biogenesis</keyword>
<comment type="caution">
    <text evidence="11">The sequence shown here is derived from an EMBL/GenBank/DDBJ whole genome shotgun (WGS) entry which is preliminary data.</text>
</comment>
<evidence type="ECO:0000256" key="7">
    <source>
        <dbReference type="ARBA" id="ARBA00023319"/>
    </source>
</evidence>
<proteinExistence type="inferred from homology"/>
<organism evidence="11 12">
    <name type="scientific">Chromobacterium fluminis</name>
    <dbReference type="NCBI Taxonomy" id="3044269"/>
    <lineage>
        <taxon>Bacteria</taxon>
        <taxon>Pseudomonadati</taxon>
        <taxon>Pseudomonadota</taxon>
        <taxon>Betaproteobacteria</taxon>
        <taxon>Neisseriales</taxon>
        <taxon>Chromobacteriaceae</taxon>
        <taxon>Chromobacterium</taxon>
    </lineage>
</organism>
<dbReference type="PANTHER" id="PTHR30251">
    <property type="entry name" value="PILUS ASSEMBLY CHAPERONE"/>
    <property type="match status" value="1"/>
</dbReference>
<dbReference type="InterPro" id="IPR050643">
    <property type="entry name" value="Periplasmic_pilus_chap"/>
</dbReference>
<sequence>MRFPTCKRSSLPERVAPNAAALRRALLPALILLTAWPATWASVVLNNTRIVYPGQARESSIQLRNEDATPNVVQVWLDSGDVDSTPERATAPFAAMPSVFRMEPRAGQTVRLVFDGRELPQDRESVYYFNMLQIPSVSSQFSEQNQMMVMLRSRLKLFYRPAGIQGRVEQAPGQLNFSLQRQGHGWRLVADNRSGYYLSVIGGEVWSGGKAHAFRADMLAPFSRAAWPVSGLTQPGAGLSVRFKHVNDYGGVNEVESAAVTAE</sequence>
<evidence type="ECO:0000256" key="6">
    <source>
        <dbReference type="ARBA" id="ARBA00023186"/>
    </source>
</evidence>
<dbReference type="Pfam" id="PF00345">
    <property type="entry name" value="PapD_N"/>
    <property type="match status" value="1"/>
</dbReference>
<comment type="subcellular location">
    <subcellularLocation>
        <location evidence="1 8">Periplasm</location>
    </subcellularLocation>
</comment>
<keyword evidence="12" id="KW-1185">Reference proteome</keyword>
<keyword evidence="5" id="KW-0574">Periplasm</keyword>
<evidence type="ECO:0000259" key="9">
    <source>
        <dbReference type="Pfam" id="PF00345"/>
    </source>
</evidence>
<feature type="domain" description="Pili assembly chaperone C-terminal" evidence="10">
    <location>
        <begin position="191"/>
        <end position="253"/>
    </location>
</feature>
<evidence type="ECO:0000313" key="11">
    <source>
        <dbReference type="EMBL" id="NHR04863.1"/>
    </source>
</evidence>
<dbReference type="InterPro" id="IPR036316">
    <property type="entry name" value="Pili_assmbl_chap_C_dom_sf"/>
</dbReference>
<dbReference type="Pfam" id="PF02753">
    <property type="entry name" value="PapD_C"/>
    <property type="match status" value="1"/>
</dbReference>
<dbReference type="SUPFAM" id="SSF49354">
    <property type="entry name" value="PapD-like"/>
    <property type="match status" value="1"/>
</dbReference>
<reference evidence="11 12" key="1">
    <citation type="submission" date="2020-03" db="EMBL/GenBank/DDBJ databases">
        <title>Draft genome sequence of environmentally isolated cultures.</title>
        <authorList>
            <person name="Wilson H.S."/>
            <person name="De Leon M.E."/>
        </authorList>
    </citation>
    <scope>NUCLEOTIDE SEQUENCE [LARGE SCALE GENOMIC DNA]</scope>
    <source>
        <strain evidence="11 12">HSC-31F16</strain>
    </source>
</reference>
<name>A0ABX0L731_9NEIS</name>
<keyword evidence="7" id="KW-0393">Immunoglobulin domain</keyword>
<dbReference type="PANTHER" id="PTHR30251:SF2">
    <property type="entry name" value="FIMBRIAL CHAPERONE YADV-RELATED"/>
    <property type="match status" value="1"/>
</dbReference>
<keyword evidence="6 8" id="KW-0143">Chaperone</keyword>
<dbReference type="RefSeq" id="WP_166451284.1">
    <property type="nucleotide sequence ID" value="NZ_JAAOMA010000006.1"/>
</dbReference>
<dbReference type="SUPFAM" id="SSF49584">
    <property type="entry name" value="Periplasmic chaperone C-domain"/>
    <property type="match status" value="1"/>
</dbReference>
<dbReference type="InterPro" id="IPR001829">
    <property type="entry name" value="Pili_assmbl_chaperone_bac"/>
</dbReference>
<dbReference type="EMBL" id="JAAOMA010000006">
    <property type="protein sequence ID" value="NHR04863.1"/>
    <property type="molecule type" value="Genomic_DNA"/>
</dbReference>
<dbReference type="PRINTS" id="PR00969">
    <property type="entry name" value="CHAPERONPILI"/>
</dbReference>
<comment type="similarity">
    <text evidence="2 8">Belongs to the periplasmic pilus chaperone family.</text>
</comment>
<dbReference type="InterPro" id="IPR008962">
    <property type="entry name" value="PapD-like_sf"/>
</dbReference>
<dbReference type="InterPro" id="IPR016147">
    <property type="entry name" value="Pili_assmbl_chaperone_N"/>
</dbReference>
<accession>A0ABX0L731</accession>
<dbReference type="InterPro" id="IPR013783">
    <property type="entry name" value="Ig-like_fold"/>
</dbReference>
<evidence type="ECO:0000256" key="8">
    <source>
        <dbReference type="RuleBase" id="RU003918"/>
    </source>
</evidence>
<evidence type="ECO:0000256" key="4">
    <source>
        <dbReference type="ARBA" id="ARBA00022729"/>
    </source>
</evidence>